<dbReference type="NCBIfam" id="TIGR00254">
    <property type="entry name" value="GGDEF"/>
    <property type="match status" value="1"/>
</dbReference>
<evidence type="ECO:0000313" key="4">
    <source>
        <dbReference type="Proteomes" id="UP000242520"/>
    </source>
</evidence>
<dbReference type="STRING" id="1123350.SAMN02744040_00572"/>
<dbReference type="Gene3D" id="3.30.70.270">
    <property type="match status" value="1"/>
</dbReference>
<dbReference type="SUPFAM" id="SSF55073">
    <property type="entry name" value="Nucleotide cyclase"/>
    <property type="match status" value="1"/>
</dbReference>
<feature type="domain" description="GGDEF" evidence="2">
    <location>
        <begin position="349"/>
        <end position="482"/>
    </location>
</feature>
<dbReference type="OrthoDB" id="9804955at2"/>
<accession>A0A1M5PLW7</accession>
<gene>
    <name evidence="3" type="ORF">SAMN02744040_00572</name>
</gene>
<keyword evidence="1" id="KW-0472">Membrane</keyword>
<protein>
    <submittedName>
        <fullName evidence="3">Diguanylate cyclase (GGDEF) domain-containing protein</fullName>
    </submittedName>
</protein>
<evidence type="ECO:0000256" key="1">
    <source>
        <dbReference type="SAM" id="Phobius"/>
    </source>
</evidence>
<dbReference type="CDD" id="cd01949">
    <property type="entry name" value="GGDEF"/>
    <property type="match status" value="1"/>
</dbReference>
<dbReference type="InterPro" id="IPR043128">
    <property type="entry name" value="Rev_trsase/Diguanyl_cyclase"/>
</dbReference>
<feature type="transmembrane region" description="Helical" evidence="1">
    <location>
        <begin position="290"/>
        <end position="311"/>
    </location>
</feature>
<dbReference type="Pfam" id="PF05228">
    <property type="entry name" value="CHASE4"/>
    <property type="match status" value="1"/>
</dbReference>
<dbReference type="SMART" id="SM00267">
    <property type="entry name" value="GGDEF"/>
    <property type="match status" value="1"/>
</dbReference>
<sequence length="482" mass="55651">MKIIRKKECGVLRFGYIELYKKIFIFFSLISITIVVFVYFLSYIFILDKFEDLEKKETYSQIKQVVNALEEEFLNLNMINRNYALCSEIYDFIKGRNPKYVKKHLRDETFIINKLNVFILVDKQGNIVYKKGFDLVNNMGISVSNSLIKQINKQSPLINLSKPTNGVTGIVSLPEGKMMISSYPIAVNGVKGSNCGILIMGRYIDSNNIKDLSQQTNLGIKLEEVKGEYIPEDVEILHNSFIKKFVVWVKNISKNHIYGYSLLYDIYGKPAFILKIDRTKYGYRQAHITLIYFLGIMLFTYSILFIANFYYMRNVVYQAHYDELTDLPNRYYFYDKANKLLMNALDNGEMVAVLFVDLDNFKIINDTLGHSIGDALLQSVTRRLQNNVTEESIISRLGGDEFIIFIPNVKSIKTVKEIAQNIVDSISRPFFINDEKLLISISVGISIYPFDGRNVDALIDNADIAMYSVKKDTKNGYKFYKK</sequence>
<name>A0A1M5PLW7_9FIRM</name>
<dbReference type="InterPro" id="IPR029787">
    <property type="entry name" value="Nucleotide_cyclase"/>
</dbReference>
<dbReference type="PROSITE" id="PS50887">
    <property type="entry name" value="GGDEF"/>
    <property type="match status" value="1"/>
</dbReference>
<dbReference type="Proteomes" id="UP000242520">
    <property type="component" value="Unassembled WGS sequence"/>
</dbReference>
<reference evidence="4" key="1">
    <citation type="submission" date="2016-11" db="EMBL/GenBank/DDBJ databases">
        <authorList>
            <person name="Varghese N."/>
            <person name="Submissions S."/>
        </authorList>
    </citation>
    <scope>NUCLEOTIDE SEQUENCE [LARGE SCALE GENOMIC DNA]</scope>
    <source>
        <strain evidence="4">DSM 15285</strain>
    </source>
</reference>
<dbReference type="Pfam" id="PF00990">
    <property type="entry name" value="GGDEF"/>
    <property type="match status" value="1"/>
</dbReference>
<keyword evidence="1" id="KW-0812">Transmembrane</keyword>
<organism evidence="3 4">
    <name type="scientific">Tepidibacter thalassicus DSM 15285</name>
    <dbReference type="NCBI Taxonomy" id="1123350"/>
    <lineage>
        <taxon>Bacteria</taxon>
        <taxon>Bacillati</taxon>
        <taxon>Bacillota</taxon>
        <taxon>Clostridia</taxon>
        <taxon>Peptostreptococcales</taxon>
        <taxon>Peptostreptococcaceae</taxon>
        <taxon>Tepidibacter</taxon>
    </lineage>
</organism>
<feature type="transmembrane region" description="Helical" evidence="1">
    <location>
        <begin position="23"/>
        <end position="46"/>
    </location>
</feature>
<dbReference type="InterPro" id="IPR052163">
    <property type="entry name" value="DGC-Regulatory_Protein"/>
</dbReference>
<dbReference type="PANTHER" id="PTHR46663:SF2">
    <property type="entry name" value="GGDEF DOMAIN-CONTAINING PROTEIN"/>
    <property type="match status" value="1"/>
</dbReference>
<dbReference type="InterPro" id="IPR007892">
    <property type="entry name" value="CHASE4"/>
</dbReference>
<dbReference type="PANTHER" id="PTHR46663">
    <property type="entry name" value="DIGUANYLATE CYCLASE DGCT-RELATED"/>
    <property type="match status" value="1"/>
</dbReference>
<proteinExistence type="predicted"/>
<evidence type="ECO:0000313" key="3">
    <source>
        <dbReference type="EMBL" id="SHH02696.1"/>
    </source>
</evidence>
<evidence type="ECO:0000259" key="2">
    <source>
        <dbReference type="PROSITE" id="PS50887"/>
    </source>
</evidence>
<dbReference type="RefSeq" id="WP_072723391.1">
    <property type="nucleotide sequence ID" value="NZ_FQXH01000006.1"/>
</dbReference>
<keyword evidence="1" id="KW-1133">Transmembrane helix</keyword>
<dbReference type="InterPro" id="IPR000160">
    <property type="entry name" value="GGDEF_dom"/>
</dbReference>
<keyword evidence="4" id="KW-1185">Reference proteome</keyword>
<dbReference type="AlphaFoldDB" id="A0A1M5PLW7"/>
<dbReference type="EMBL" id="FQXH01000006">
    <property type="protein sequence ID" value="SHH02696.1"/>
    <property type="molecule type" value="Genomic_DNA"/>
</dbReference>